<dbReference type="RefSeq" id="WP_192040025.1">
    <property type="nucleotide sequence ID" value="NZ_JACYWE010000009.1"/>
</dbReference>
<protein>
    <submittedName>
        <fullName evidence="3">Serine protease</fullName>
    </submittedName>
</protein>
<dbReference type="EMBL" id="JACYWE010000009">
    <property type="protein sequence ID" value="MBD8507559.1"/>
    <property type="molecule type" value="Genomic_DNA"/>
</dbReference>
<dbReference type="Gene3D" id="2.40.10.10">
    <property type="entry name" value="Trypsin-like serine proteases"/>
    <property type="match status" value="2"/>
</dbReference>
<dbReference type="GO" id="GO:0004252">
    <property type="term" value="F:serine-type endopeptidase activity"/>
    <property type="evidence" value="ECO:0007669"/>
    <property type="project" value="InterPro"/>
</dbReference>
<keyword evidence="3" id="KW-0645">Protease</keyword>
<evidence type="ECO:0000313" key="3">
    <source>
        <dbReference type="EMBL" id="MBD8507559.1"/>
    </source>
</evidence>
<gene>
    <name evidence="3" type="ORF">HT102_13805</name>
</gene>
<evidence type="ECO:0000256" key="1">
    <source>
        <dbReference type="SAM" id="SignalP"/>
    </source>
</evidence>
<dbReference type="AlphaFoldDB" id="A0A927PN09"/>
<dbReference type="InterPro" id="IPR009003">
    <property type="entry name" value="Peptidase_S1_PA"/>
</dbReference>
<dbReference type="Proteomes" id="UP000642993">
    <property type="component" value="Unassembled WGS sequence"/>
</dbReference>
<keyword evidence="3" id="KW-0378">Hydrolase</keyword>
<name>A0A927PN09_9ACTN</name>
<keyword evidence="1" id="KW-0732">Signal</keyword>
<feature type="chain" id="PRO_5038127533" evidence="1">
    <location>
        <begin position="25"/>
        <end position="216"/>
    </location>
</feature>
<dbReference type="InterPro" id="IPR043504">
    <property type="entry name" value="Peptidase_S1_PA_chymotrypsin"/>
</dbReference>
<dbReference type="SUPFAM" id="SSF50494">
    <property type="entry name" value="Trypsin-like serine proteases"/>
    <property type="match status" value="1"/>
</dbReference>
<feature type="domain" description="Peptidase S1" evidence="2">
    <location>
        <begin position="62"/>
        <end position="191"/>
    </location>
</feature>
<evidence type="ECO:0000313" key="4">
    <source>
        <dbReference type="Proteomes" id="UP000642993"/>
    </source>
</evidence>
<evidence type="ECO:0000259" key="2">
    <source>
        <dbReference type="Pfam" id="PF00089"/>
    </source>
</evidence>
<keyword evidence="4" id="KW-1185">Reference proteome</keyword>
<dbReference type="GO" id="GO:0006508">
    <property type="term" value="P:proteolysis"/>
    <property type="evidence" value="ECO:0007669"/>
    <property type="project" value="UniProtKB-KW"/>
</dbReference>
<proteinExistence type="predicted"/>
<organism evidence="3 4">
    <name type="scientific">Lolliginicoccus lacisalsi</name>
    <dbReference type="NCBI Taxonomy" id="2742202"/>
    <lineage>
        <taxon>Bacteria</taxon>
        <taxon>Bacillati</taxon>
        <taxon>Actinomycetota</taxon>
        <taxon>Actinomycetes</taxon>
        <taxon>Mycobacteriales</taxon>
        <taxon>Hoyosellaceae</taxon>
        <taxon>Lolliginicoccus</taxon>
    </lineage>
</organism>
<comment type="caution">
    <text evidence="3">The sequence shown here is derived from an EMBL/GenBank/DDBJ whole genome shotgun (WGS) entry which is preliminary data.</text>
</comment>
<sequence length="216" mass="21730">MRRFVIALVALAATLLVGLPAASAQSAKATLGGGSGIVVGGDFLCSLTTIGRDDQGRLVGFTAAHCGGPGSSVHAEATPAAGRVGTVVRTNPLLDYAVIQFDEARVAPSRTVGGTTITEVGAPAPVPELVCKQGRTTGHTCGVNLFVDTVFAEQYGFVCITEGDSGGPITSGTRLIGLVSAYFLIPCAGPHVSINMDAIVAESSFVGGVGAGFRPI</sequence>
<accession>A0A927PN09</accession>
<dbReference type="Pfam" id="PF00089">
    <property type="entry name" value="Trypsin"/>
    <property type="match status" value="1"/>
</dbReference>
<feature type="signal peptide" evidence="1">
    <location>
        <begin position="1"/>
        <end position="24"/>
    </location>
</feature>
<dbReference type="InterPro" id="IPR001254">
    <property type="entry name" value="Trypsin_dom"/>
</dbReference>
<reference evidence="3" key="1">
    <citation type="submission" date="2020-09" db="EMBL/GenBank/DDBJ databases">
        <title>Hoyosella lacisalsi sp. nov., a halotolerant actinobacterium isolated from soil of Lake Gudzhirganskoe.</title>
        <authorList>
            <person name="Yang Q."/>
            <person name="Guo P.Y."/>
            <person name="Liu S.W."/>
            <person name="Li F.N."/>
            <person name="Sun C.H."/>
        </authorList>
    </citation>
    <scope>NUCLEOTIDE SEQUENCE</scope>
    <source>
        <strain evidence="3">G463</strain>
    </source>
</reference>